<dbReference type="OrthoDB" id="420940at2759"/>
<sequence length="259" mass="28163">MGLNTDAHEILTRQVLAAVIDKQDMLRLWNEVGKLHSGLDGSPRARAGSESTASPLLRAEEEDETLSELMWNPLDLQLEDCPPETDEGAALVWDPIGLSEADDAWTDANIVQKAYSHPCDGMDLVLSKPPGLEDVSQGHEMTDYWSRSTTAGTADVAMDYDGGSADALAAEMAAILDLMQQGMPGLPEVRGSPHWPCPGDLLFNAMPPELTTHNFCPWCGSARACFHRFCPQCGVFYPDLHEAPGGTGADLSHLARWQY</sequence>
<gene>
    <name evidence="1" type="ORF">SNAT2548_LOCUS26710</name>
</gene>
<proteinExistence type="predicted"/>
<comment type="caution">
    <text evidence="1">The sequence shown here is derived from an EMBL/GenBank/DDBJ whole genome shotgun (WGS) entry which is preliminary data.</text>
</comment>
<keyword evidence="2" id="KW-1185">Reference proteome</keyword>
<evidence type="ECO:0000313" key="2">
    <source>
        <dbReference type="Proteomes" id="UP000604046"/>
    </source>
</evidence>
<name>A0A812SCL3_9DINO</name>
<organism evidence="1 2">
    <name type="scientific">Symbiodinium natans</name>
    <dbReference type="NCBI Taxonomy" id="878477"/>
    <lineage>
        <taxon>Eukaryota</taxon>
        <taxon>Sar</taxon>
        <taxon>Alveolata</taxon>
        <taxon>Dinophyceae</taxon>
        <taxon>Suessiales</taxon>
        <taxon>Symbiodiniaceae</taxon>
        <taxon>Symbiodinium</taxon>
    </lineage>
</organism>
<evidence type="ECO:0000313" key="1">
    <source>
        <dbReference type="EMBL" id="CAE7475392.1"/>
    </source>
</evidence>
<dbReference type="AlphaFoldDB" id="A0A812SCL3"/>
<reference evidence="1" key="1">
    <citation type="submission" date="2021-02" db="EMBL/GenBank/DDBJ databases">
        <authorList>
            <person name="Dougan E. K."/>
            <person name="Rhodes N."/>
            <person name="Thang M."/>
            <person name="Chan C."/>
        </authorList>
    </citation>
    <scope>NUCLEOTIDE SEQUENCE</scope>
</reference>
<dbReference type="EMBL" id="CAJNDS010002438">
    <property type="protein sequence ID" value="CAE7475392.1"/>
    <property type="molecule type" value="Genomic_DNA"/>
</dbReference>
<accession>A0A812SCL3</accession>
<protein>
    <submittedName>
        <fullName evidence="1">Uncharacterized protein</fullName>
    </submittedName>
</protein>
<dbReference type="Proteomes" id="UP000604046">
    <property type="component" value="Unassembled WGS sequence"/>
</dbReference>